<feature type="region of interest" description="Disordered" evidence="2">
    <location>
        <begin position="881"/>
        <end position="906"/>
    </location>
</feature>
<proteinExistence type="predicted"/>
<evidence type="ECO:0000256" key="3">
    <source>
        <dbReference type="SAM" id="Phobius"/>
    </source>
</evidence>
<dbReference type="PROSITE" id="PS50835">
    <property type="entry name" value="IG_LIKE"/>
    <property type="match status" value="8"/>
</dbReference>
<dbReference type="InterPro" id="IPR003598">
    <property type="entry name" value="Ig_sub2"/>
</dbReference>
<feature type="domain" description="Ig-like" evidence="5">
    <location>
        <begin position="255"/>
        <end position="348"/>
    </location>
</feature>
<dbReference type="GO" id="GO:2001204">
    <property type="term" value="P:regulation of osteoclast development"/>
    <property type="evidence" value="ECO:0007669"/>
    <property type="project" value="TreeGrafter"/>
</dbReference>
<dbReference type="InterPro" id="IPR042836">
    <property type="entry name" value="SIG15"/>
</dbReference>
<dbReference type="InterPro" id="IPR013106">
    <property type="entry name" value="Ig_V-set"/>
</dbReference>
<dbReference type="InterPro" id="IPR013098">
    <property type="entry name" value="Ig_I-set"/>
</dbReference>
<dbReference type="Proteomes" id="UP000694388">
    <property type="component" value="Unplaced"/>
</dbReference>
<dbReference type="PANTHER" id="PTHR46942">
    <property type="entry name" value="SIALIC ACID-BINDING IG-LIKE LECTIN 15"/>
    <property type="match status" value="1"/>
</dbReference>
<keyword evidence="4" id="KW-0732">Signal</keyword>
<dbReference type="SMART" id="SM00408">
    <property type="entry name" value="IGc2"/>
    <property type="match status" value="8"/>
</dbReference>
<feature type="domain" description="Ig-like" evidence="5">
    <location>
        <begin position="349"/>
        <end position="439"/>
    </location>
</feature>
<dbReference type="CDD" id="cd00096">
    <property type="entry name" value="Ig"/>
    <property type="match status" value="4"/>
</dbReference>
<dbReference type="OMA" id="CIVHSAN"/>
<name>A0A8C4NDJ5_EPTBU</name>
<organism evidence="6 7">
    <name type="scientific">Eptatretus burgeri</name>
    <name type="common">Inshore hagfish</name>
    <dbReference type="NCBI Taxonomy" id="7764"/>
    <lineage>
        <taxon>Eukaryota</taxon>
        <taxon>Metazoa</taxon>
        <taxon>Chordata</taxon>
        <taxon>Craniata</taxon>
        <taxon>Vertebrata</taxon>
        <taxon>Cyclostomata</taxon>
        <taxon>Myxini</taxon>
        <taxon>Myxiniformes</taxon>
        <taxon>Myxinidae</taxon>
        <taxon>Eptatretinae</taxon>
        <taxon>Eptatretus</taxon>
    </lineage>
</organism>
<evidence type="ECO:0000256" key="2">
    <source>
        <dbReference type="SAM" id="MobiDB-lite"/>
    </source>
</evidence>
<keyword evidence="7" id="KW-1185">Reference proteome</keyword>
<feature type="domain" description="Ig-like" evidence="5">
    <location>
        <begin position="46"/>
        <end position="126"/>
    </location>
</feature>
<feature type="domain" description="Ig-like" evidence="5">
    <location>
        <begin position="539"/>
        <end position="633"/>
    </location>
</feature>
<evidence type="ECO:0000256" key="1">
    <source>
        <dbReference type="ARBA" id="ARBA00023319"/>
    </source>
</evidence>
<dbReference type="Ensembl" id="ENSEBUT00000003052.1">
    <property type="protein sequence ID" value="ENSEBUP00000002695.1"/>
    <property type="gene ID" value="ENSEBUG00000002045.1"/>
</dbReference>
<dbReference type="Pfam" id="PF07679">
    <property type="entry name" value="I-set"/>
    <property type="match status" value="1"/>
</dbReference>
<dbReference type="GO" id="GO:0045124">
    <property type="term" value="P:regulation of bone resorption"/>
    <property type="evidence" value="ECO:0007669"/>
    <property type="project" value="TreeGrafter"/>
</dbReference>
<dbReference type="InterPro" id="IPR013783">
    <property type="entry name" value="Ig-like_fold"/>
</dbReference>
<feature type="domain" description="Ig-like" evidence="5">
    <location>
        <begin position="160"/>
        <end position="248"/>
    </location>
</feature>
<dbReference type="Pfam" id="PF13927">
    <property type="entry name" value="Ig_3"/>
    <property type="match status" value="1"/>
</dbReference>
<reference evidence="6" key="1">
    <citation type="submission" date="2025-08" db="UniProtKB">
        <authorList>
            <consortium name="Ensembl"/>
        </authorList>
    </citation>
    <scope>IDENTIFICATION</scope>
</reference>
<evidence type="ECO:0000313" key="6">
    <source>
        <dbReference type="Ensembl" id="ENSEBUP00000002695.1"/>
    </source>
</evidence>
<feature type="transmembrane region" description="Helical" evidence="3">
    <location>
        <begin position="834"/>
        <end position="858"/>
    </location>
</feature>
<sequence>MMIVHSYFIIFSAIVLSGLQIQTTDVCTKVGTIKLCVEREVIGVRGDDLILPCQLSHNEGNNIKDFIFIWYKFYSGKPNVIFKSSENVMRDSFKGRIQSLGNSNMGNGSVRIRDLKMEDQGMYKCRFEFYMWGGWFSRWNYDGFQAGTGKDTNVRVDVRPKILEVHREVMNSSTSWKLFCEAEVKPTPNISWRNPEDLLGNGSEILVNLKYQNELQMIITKHNITEEDRDGNYSCLIWNQLSVEKEFIFYKSLRPKILEIWNQLINSGTSWRLFCEAEAKPRPNITWWNPHGLLLNGSEIIMIANMENELHIISSYNITGEDSEGNYSCRVQNQHGVANGYIFYKSLHPKILHVWKEFITSSKSWRLFCEAEAKPGPKTTWWNPQGLLLNESETAVSPINPSKFQKIITTYNITDEDPEGKYSCVVRNQHGVAKEHVIYKSLRPKIFHTWKEFVSSSTSWRLFCEAKATPEPKITWWNPQGRLLNRSETSVSPINQSEFQKIFSSYNITGEDPEGNYSCVVRSQYGAVKGFVPYNSLRPKILGIWMEFLNSSKSWKLLCEAEAKPVRNITWWNPQERLVNVSKILVSPSNQIEAQKIITSYNITEEDPEGNYSCLVRNKYGAAKGFVFYKSLRPNILHVWREFERSNTSWRLFCKTEAKQRQNITWWNPQGLLLNGNDKLVIARDQNYIQEIIGVYNIKEEDPEGNYSCLVQNQHGVAKGFVFYKSMRPKILHVWREFLNSSNSWRLFCEAEAKPGSNITWWSPQGFINGSEIRVSSNHQNEFQKIISSYKLTEDDPEGNYSCLVQNQYGAVKESVFYGEFKQKSDAEGITGSVLGGSAASILILLLLLIVAWVYYIYKKQQNPAEEEESQGFKQCCEEEAFPMSPSPSCTSPGDIDKTTTPAPIQ</sequence>
<dbReference type="SMART" id="SM00406">
    <property type="entry name" value="IGv"/>
    <property type="match status" value="1"/>
</dbReference>
<dbReference type="GO" id="GO:0032956">
    <property type="term" value="P:regulation of actin cytoskeleton organization"/>
    <property type="evidence" value="ECO:0007669"/>
    <property type="project" value="TreeGrafter"/>
</dbReference>
<protein>
    <recommendedName>
        <fullName evidence="5">Ig-like domain-containing protein</fullName>
    </recommendedName>
</protein>
<dbReference type="AlphaFoldDB" id="A0A8C4NDJ5"/>
<dbReference type="InterPro" id="IPR036179">
    <property type="entry name" value="Ig-like_dom_sf"/>
</dbReference>
<evidence type="ECO:0000256" key="4">
    <source>
        <dbReference type="SAM" id="SignalP"/>
    </source>
</evidence>
<dbReference type="Gene3D" id="2.60.40.10">
    <property type="entry name" value="Immunoglobulins"/>
    <property type="match status" value="8"/>
</dbReference>
<feature type="domain" description="Ig-like" evidence="5">
    <location>
        <begin position="444"/>
        <end position="529"/>
    </location>
</feature>
<dbReference type="SUPFAM" id="SSF48726">
    <property type="entry name" value="Immunoglobulin"/>
    <property type="match status" value="7"/>
</dbReference>
<keyword evidence="3" id="KW-0472">Membrane</keyword>
<feature type="domain" description="Ig-like" evidence="5">
    <location>
        <begin position="634"/>
        <end position="713"/>
    </location>
</feature>
<dbReference type="GO" id="GO:0005886">
    <property type="term" value="C:plasma membrane"/>
    <property type="evidence" value="ECO:0007669"/>
    <property type="project" value="TreeGrafter"/>
</dbReference>
<keyword evidence="1" id="KW-0393">Immunoglobulin domain</keyword>
<feature type="domain" description="Ig-like" evidence="5">
    <location>
        <begin position="729"/>
        <end position="819"/>
    </location>
</feature>
<dbReference type="InterPro" id="IPR013151">
    <property type="entry name" value="Immunoglobulin_dom"/>
</dbReference>
<dbReference type="GeneTree" id="ENSGT00930000152707"/>
<dbReference type="PANTHER" id="PTHR46942:SF1">
    <property type="entry name" value="SIALIC ACID-BINDING IG-LIKE LECTIN 15"/>
    <property type="match status" value="1"/>
</dbReference>
<evidence type="ECO:0000259" key="5">
    <source>
        <dbReference type="PROSITE" id="PS50835"/>
    </source>
</evidence>
<dbReference type="InterPro" id="IPR007110">
    <property type="entry name" value="Ig-like_dom"/>
</dbReference>
<feature type="chain" id="PRO_5034403319" description="Ig-like domain-containing protein" evidence="4">
    <location>
        <begin position="18"/>
        <end position="906"/>
    </location>
</feature>
<reference evidence="6" key="2">
    <citation type="submission" date="2025-09" db="UniProtKB">
        <authorList>
            <consortium name="Ensembl"/>
        </authorList>
    </citation>
    <scope>IDENTIFICATION</scope>
</reference>
<evidence type="ECO:0000313" key="7">
    <source>
        <dbReference type="Proteomes" id="UP000694388"/>
    </source>
</evidence>
<dbReference type="SMART" id="SM00409">
    <property type="entry name" value="IG"/>
    <property type="match status" value="6"/>
</dbReference>
<dbReference type="Pfam" id="PF07686">
    <property type="entry name" value="V-set"/>
    <property type="match status" value="1"/>
</dbReference>
<dbReference type="Pfam" id="PF00047">
    <property type="entry name" value="ig"/>
    <property type="match status" value="1"/>
</dbReference>
<keyword evidence="3" id="KW-0812">Transmembrane</keyword>
<keyword evidence="3" id="KW-1133">Transmembrane helix</keyword>
<accession>A0A8C4NDJ5</accession>
<feature type="signal peptide" evidence="4">
    <location>
        <begin position="1"/>
        <end position="17"/>
    </location>
</feature>
<dbReference type="InterPro" id="IPR003599">
    <property type="entry name" value="Ig_sub"/>
</dbReference>